<name>A0A2G9TBY2_TELCI</name>
<gene>
    <name evidence="1" type="ORF">TELCIR_23725</name>
</gene>
<protein>
    <submittedName>
        <fullName evidence="1">Uncharacterized protein</fullName>
    </submittedName>
</protein>
<accession>A0A2G9TBY2</accession>
<reference evidence="1 2" key="1">
    <citation type="submission" date="2015-09" db="EMBL/GenBank/DDBJ databases">
        <title>Draft genome of the parasitic nematode Teladorsagia circumcincta isolate WARC Sus (inbred).</title>
        <authorList>
            <person name="Mitreva M."/>
        </authorList>
    </citation>
    <scope>NUCLEOTIDE SEQUENCE [LARGE SCALE GENOMIC DNA]</scope>
    <source>
        <strain evidence="1 2">S</strain>
    </source>
</reference>
<feature type="non-terminal residue" evidence="1">
    <location>
        <position position="1"/>
    </location>
</feature>
<keyword evidence="2" id="KW-1185">Reference proteome</keyword>
<organism evidence="1 2">
    <name type="scientific">Teladorsagia circumcincta</name>
    <name type="common">Brown stomach worm</name>
    <name type="synonym">Ostertagia circumcincta</name>
    <dbReference type="NCBI Taxonomy" id="45464"/>
    <lineage>
        <taxon>Eukaryota</taxon>
        <taxon>Metazoa</taxon>
        <taxon>Ecdysozoa</taxon>
        <taxon>Nematoda</taxon>
        <taxon>Chromadorea</taxon>
        <taxon>Rhabditida</taxon>
        <taxon>Rhabditina</taxon>
        <taxon>Rhabditomorpha</taxon>
        <taxon>Strongyloidea</taxon>
        <taxon>Trichostrongylidae</taxon>
        <taxon>Teladorsagia</taxon>
    </lineage>
</organism>
<dbReference type="AlphaFoldDB" id="A0A2G9TBY2"/>
<evidence type="ECO:0000313" key="2">
    <source>
        <dbReference type="Proteomes" id="UP000230423"/>
    </source>
</evidence>
<dbReference type="EMBL" id="KZ391168">
    <property type="protein sequence ID" value="PIO54900.1"/>
    <property type="molecule type" value="Genomic_DNA"/>
</dbReference>
<proteinExistence type="predicted"/>
<evidence type="ECO:0000313" key="1">
    <source>
        <dbReference type="EMBL" id="PIO54900.1"/>
    </source>
</evidence>
<dbReference type="Proteomes" id="UP000230423">
    <property type="component" value="Unassembled WGS sequence"/>
</dbReference>
<sequence length="67" mass="7640">LPQPRSFHNNRHAKLPKVATTRTSAARIGVYLVNVEKHHSGWHATAKSRVDIAFLWIMVMDDNVEGY</sequence>